<reference evidence="2" key="1">
    <citation type="submission" date="2020-09" db="EMBL/GenBank/DDBJ databases">
        <title>Clinical and molecular characterization of Acinetobacter seifertii in Taiwan.</title>
        <authorList>
            <person name="Li L.-H."/>
            <person name="Yang Y.-S."/>
            <person name="Sun J.-R."/>
            <person name="Huang T.-W."/>
            <person name="Huang W.-C."/>
            <person name="Wang Y.-C."/>
            <person name="Kuo T.-H."/>
            <person name="Kuo S.-C."/>
            <person name="Chen T.-L."/>
        </authorList>
    </citation>
    <scope>NUCLEOTIDE SEQUENCE [LARGE SCALE GENOMIC DNA]</scope>
    <source>
        <strain evidence="2">AS39</strain>
    </source>
</reference>
<dbReference type="RefSeq" id="WP_191012921.1">
    <property type="nucleotide sequence ID" value="NZ_CP061550.1"/>
</dbReference>
<evidence type="ECO:0000313" key="2">
    <source>
        <dbReference type="Proteomes" id="UP000516666"/>
    </source>
</evidence>
<dbReference type="AlphaFoldDB" id="A0A7H2NIA3"/>
<evidence type="ECO:0000313" key="1">
    <source>
        <dbReference type="EMBL" id="QNX73481.1"/>
    </source>
</evidence>
<gene>
    <name evidence="1" type="ORF">IC776_06375</name>
</gene>
<sequence length="231" mass="26601">MPSEVNEKSINHQVISSTPNKQAVILQNPDQNTPIQLKINQDTDYCALVITLIATVFASIISAVVTIVLVTKSNKSLIRSQNENHLKQLEAQRQQQKSDVTSTNRQAWINSVRSILSEYLFYATRIQVYMIQTINKNPEGKTNLMQALDILDKNKILINLYFSKHESQLIDLMDEFVNSANEISHKYTDNQSNLVPYNEKDFVPLKEIREKIINTAQDILKKEWDRVKNLE</sequence>
<proteinExistence type="predicted"/>
<organism evidence="1 2">
    <name type="scientific">Acinetobacter seifertii</name>
    <dbReference type="NCBI Taxonomy" id="1530123"/>
    <lineage>
        <taxon>Bacteria</taxon>
        <taxon>Pseudomonadati</taxon>
        <taxon>Pseudomonadota</taxon>
        <taxon>Gammaproteobacteria</taxon>
        <taxon>Moraxellales</taxon>
        <taxon>Moraxellaceae</taxon>
        <taxon>Acinetobacter</taxon>
        <taxon>Acinetobacter calcoaceticus/baumannii complex</taxon>
    </lineage>
</organism>
<protein>
    <submittedName>
        <fullName evidence="1">Uncharacterized protein</fullName>
    </submittedName>
</protein>
<dbReference type="Proteomes" id="UP000516666">
    <property type="component" value="Chromosome"/>
</dbReference>
<name>A0A7H2NIA3_9GAMM</name>
<dbReference type="EMBL" id="CP061646">
    <property type="protein sequence ID" value="QNX73481.1"/>
    <property type="molecule type" value="Genomic_DNA"/>
</dbReference>
<accession>A0A7H2NIA3</accession>
<reference evidence="1 2" key="2">
    <citation type="submission" date="2020-09" db="EMBL/GenBank/DDBJ databases">
        <authorList>
            <person name="Chen F.-J."/>
            <person name="Lee Y.-T."/>
        </authorList>
    </citation>
    <scope>NUCLEOTIDE SEQUENCE [LARGE SCALE GENOMIC DNA]</scope>
    <source>
        <strain evidence="1 2">AS39</strain>
    </source>
</reference>